<keyword evidence="4" id="KW-1185">Reference proteome</keyword>
<dbReference type="InterPro" id="IPR001126">
    <property type="entry name" value="UmuC"/>
</dbReference>
<evidence type="ECO:0000313" key="3">
    <source>
        <dbReference type="EMBL" id="KAK5240231.1"/>
    </source>
</evidence>
<gene>
    <name evidence="3" type="primary">REV1_3</name>
    <name evidence="3" type="ORF">LTR16_010934</name>
</gene>
<dbReference type="PROSITE" id="PS50173">
    <property type="entry name" value="UMUC"/>
    <property type="match status" value="1"/>
</dbReference>
<organism evidence="3 4">
    <name type="scientific">Cryomyces antarcticus</name>
    <dbReference type="NCBI Taxonomy" id="329879"/>
    <lineage>
        <taxon>Eukaryota</taxon>
        <taxon>Fungi</taxon>
        <taxon>Dikarya</taxon>
        <taxon>Ascomycota</taxon>
        <taxon>Pezizomycotina</taxon>
        <taxon>Dothideomycetes</taxon>
        <taxon>Dothideomycetes incertae sedis</taxon>
        <taxon>Cryomyces</taxon>
    </lineage>
</organism>
<sequence length="184" mass="19552">SLKKNPEYKDKPAVVAHGGGSGSEIASCNYPAREFGVKNGMWMQRAKELCSELKVLPYDFPAYEEASRGFYNAILATGGIVQSVSIDEALVDVSLSCIAAGGSDGKRLSEGSAYREQAKADEIAQGLRDRIMEKTGCAVSVGIGGNILLAKVALRKAKPAGQYQIKPEEILDFIGKLGVQDLPG</sequence>
<feature type="region of interest" description="Disordered" evidence="1">
    <location>
        <begin position="1"/>
        <end position="21"/>
    </location>
</feature>
<dbReference type="Pfam" id="PF00817">
    <property type="entry name" value="IMS"/>
    <property type="match status" value="1"/>
</dbReference>
<evidence type="ECO:0000313" key="4">
    <source>
        <dbReference type="Proteomes" id="UP001357485"/>
    </source>
</evidence>
<name>A0ABR0LSQ1_9PEZI</name>
<feature type="compositionally biased region" description="Basic and acidic residues" evidence="1">
    <location>
        <begin position="1"/>
        <end position="12"/>
    </location>
</feature>
<feature type="domain" description="UmuC" evidence="2">
    <location>
        <begin position="1"/>
        <end position="184"/>
    </location>
</feature>
<dbReference type="InterPro" id="IPR043502">
    <property type="entry name" value="DNA/RNA_pol_sf"/>
</dbReference>
<dbReference type="PANTHER" id="PTHR45990">
    <property type="entry name" value="DNA REPAIR PROTEIN REV1"/>
    <property type="match status" value="1"/>
</dbReference>
<reference evidence="3 4" key="1">
    <citation type="submission" date="2023-08" db="EMBL/GenBank/DDBJ databases">
        <title>Black Yeasts Isolated from many extreme environments.</title>
        <authorList>
            <person name="Coleine C."/>
            <person name="Stajich J.E."/>
            <person name="Selbmann L."/>
        </authorList>
    </citation>
    <scope>NUCLEOTIDE SEQUENCE [LARGE SCALE GENOMIC DNA]</scope>
    <source>
        <strain evidence="3 4">CCFEE 536</strain>
    </source>
</reference>
<evidence type="ECO:0000259" key="2">
    <source>
        <dbReference type="PROSITE" id="PS50173"/>
    </source>
</evidence>
<dbReference type="SUPFAM" id="SSF56672">
    <property type="entry name" value="DNA/RNA polymerases"/>
    <property type="match status" value="1"/>
</dbReference>
<feature type="non-terminal residue" evidence="3">
    <location>
        <position position="1"/>
    </location>
</feature>
<evidence type="ECO:0000256" key="1">
    <source>
        <dbReference type="SAM" id="MobiDB-lite"/>
    </source>
</evidence>
<dbReference type="Gene3D" id="3.40.1170.60">
    <property type="match status" value="1"/>
</dbReference>
<proteinExistence type="predicted"/>
<feature type="non-terminal residue" evidence="3">
    <location>
        <position position="184"/>
    </location>
</feature>
<comment type="caution">
    <text evidence="3">The sequence shown here is derived from an EMBL/GenBank/DDBJ whole genome shotgun (WGS) entry which is preliminary data.</text>
</comment>
<protein>
    <submittedName>
        <fullName evidence="3">Deoxycytidyl transferase</fullName>
    </submittedName>
</protein>
<dbReference type="Proteomes" id="UP001357485">
    <property type="component" value="Unassembled WGS sequence"/>
</dbReference>
<dbReference type="Gene3D" id="3.30.70.270">
    <property type="match status" value="1"/>
</dbReference>
<dbReference type="EMBL" id="JAVRRA010011464">
    <property type="protein sequence ID" value="KAK5240231.1"/>
    <property type="molecule type" value="Genomic_DNA"/>
</dbReference>
<dbReference type="PANTHER" id="PTHR45990:SF1">
    <property type="entry name" value="DNA REPAIR PROTEIN REV1"/>
    <property type="match status" value="1"/>
</dbReference>
<dbReference type="GO" id="GO:0016740">
    <property type="term" value="F:transferase activity"/>
    <property type="evidence" value="ECO:0007669"/>
    <property type="project" value="UniProtKB-KW"/>
</dbReference>
<accession>A0ABR0LSQ1</accession>
<dbReference type="InterPro" id="IPR043128">
    <property type="entry name" value="Rev_trsase/Diguanyl_cyclase"/>
</dbReference>
<keyword evidence="3" id="KW-0808">Transferase</keyword>